<dbReference type="GO" id="GO:0016705">
    <property type="term" value="F:oxidoreductase activity, acting on paired donors, with incorporation or reduction of molecular oxygen"/>
    <property type="evidence" value="ECO:0007669"/>
    <property type="project" value="InterPro"/>
</dbReference>
<dbReference type="Pfam" id="PF05834">
    <property type="entry name" value="Lycopene_cycl"/>
    <property type="match status" value="1"/>
</dbReference>
<keyword evidence="2" id="KW-1133">Transmembrane helix</keyword>
<keyword evidence="3" id="KW-0413">Isomerase</keyword>
<sequence>MTTPDADVAILGGGLAGGLIALALHTRRPDLRLLLIERDDRLGGNHVWSFFATDLDAAGTALVEPLIAARWQGYTIRFPRYTRELGSAYNSVTSERFDAALRATLPAAAIRTGTEVRAATPTSVTLADGQVLQVGGVIDARGAAVLPHLTGGWQKFVGRMIRTARPHGLERPVVMDATVAQLDGYRFVYCLPFGPDRVFVEDTYYADEPALDVPVLRQRVADYCAAAGWEIAEVLGEETGVLPVVAGGDFAAFRAATDQGVAQAGIRAGLFQPLTSYSLPDAVRYALSIAGSANLSGTGLLAASRAWGEAHWRKSAFYRMLTAMLFGAAAPAERYRVLQRFYGLDSRLIERFYAGGTTMTDKLRILTGKPPVPISAAIRAITGGVPFAPLDHGAPAAGACA</sequence>
<dbReference type="Proteomes" id="UP000520156">
    <property type="component" value="Unassembled WGS sequence"/>
</dbReference>
<name>A0A7X1F9R2_9SPHN</name>
<evidence type="ECO:0000256" key="1">
    <source>
        <dbReference type="ARBA" id="ARBA00006599"/>
    </source>
</evidence>
<keyword evidence="4" id="KW-1185">Reference proteome</keyword>
<evidence type="ECO:0000313" key="3">
    <source>
        <dbReference type="EMBL" id="MBC2653010.1"/>
    </source>
</evidence>
<gene>
    <name evidence="3" type="primary">crtY</name>
    <name evidence="3" type="ORF">H7F49_15035</name>
</gene>
<evidence type="ECO:0000313" key="4">
    <source>
        <dbReference type="Proteomes" id="UP000520156"/>
    </source>
</evidence>
<dbReference type="EMBL" id="JACLAU010000032">
    <property type="protein sequence ID" value="MBC2653010.1"/>
    <property type="molecule type" value="Genomic_DNA"/>
</dbReference>
<keyword evidence="2" id="KW-0472">Membrane</keyword>
<dbReference type="GO" id="GO:0045436">
    <property type="term" value="F:lycopene beta cyclase activity"/>
    <property type="evidence" value="ECO:0007669"/>
    <property type="project" value="InterPro"/>
</dbReference>
<dbReference type="InterPro" id="IPR008461">
    <property type="entry name" value="CrtY"/>
</dbReference>
<organism evidence="3 4">
    <name type="scientific">Novosphingobium aerophilum</name>
    <dbReference type="NCBI Taxonomy" id="2839843"/>
    <lineage>
        <taxon>Bacteria</taxon>
        <taxon>Pseudomonadati</taxon>
        <taxon>Pseudomonadota</taxon>
        <taxon>Alphaproteobacteria</taxon>
        <taxon>Sphingomonadales</taxon>
        <taxon>Sphingomonadaceae</taxon>
        <taxon>Novosphingobium</taxon>
    </lineage>
</organism>
<dbReference type="GO" id="GO:0016117">
    <property type="term" value="P:carotenoid biosynthetic process"/>
    <property type="evidence" value="ECO:0007669"/>
    <property type="project" value="InterPro"/>
</dbReference>
<dbReference type="InterPro" id="IPR010108">
    <property type="entry name" value="Lycopene_cyclase_b/e"/>
</dbReference>
<dbReference type="NCBIfam" id="TIGR01789">
    <property type="entry name" value="lycopene_cycl"/>
    <property type="match status" value="1"/>
</dbReference>
<reference evidence="3 4" key="1">
    <citation type="submission" date="2020-08" db="EMBL/GenBank/DDBJ databases">
        <title>The genome sequence of Novosphingobium flavum 4Y4.</title>
        <authorList>
            <person name="Liu Y."/>
        </authorList>
    </citation>
    <scope>NUCLEOTIDE SEQUENCE [LARGE SCALE GENOMIC DNA]</scope>
    <source>
        <strain evidence="3 4">4Y4</strain>
    </source>
</reference>
<comment type="similarity">
    <text evidence="1">Belongs to the lycopene cyclase family.</text>
</comment>
<proteinExistence type="inferred from homology"/>
<dbReference type="RefSeq" id="WP_185684399.1">
    <property type="nucleotide sequence ID" value="NZ_JACLAU010000032.1"/>
</dbReference>
<keyword evidence="2" id="KW-0812">Transmembrane</keyword>
<dbReference type="EC" id="5.5.1.19" evidence="3"/>
<feature type="transmembrane region" description="Helical" evidence="2">
    <location>
        <begin position="6"/>
        <end position="24"/>
    </location>
</feature>
<evidence type="ECO:0000256" key="2">
    <source>
        <dbReference type="SAM" id="Phobius"/>
    </source>
</evidence>
<accession>A0A7X1F9R2</accession>
<protein>
    <submittedName>
        <fullName evidence="3">Lycopene beta-cyclase CrtY</fullName>
        <ecNumber evidence="3">5.5.1.19</ecNumber>
    </submittedName>
</protein>
<comment type="caution">
    <text evidence="3">The sequence shown here is derived from an EMBL/GenBank/DDBJ whole genome shotgun (WGS) entry which is preliminary data.</text>
</comment>
<dbReference type="InterPro" id="IPR036188">
    <property type="entry name" value="FAD/NAD-bd_sf"/>
</dbReference>
<dbReference type="NCBIfam" id="TIGR01790">
    <property type="entry name" value="carotene-cycl"/>
    <property type="match status" value="1"/>
</dbReference>
<dbReference type="Gene3D" id="3.50.50.60">
    <property type="entry name" value="FAD/NAD(P)-binding domain"/>
    <property type="match status" value="1"/>
</dbReference>
<dbReference type="AlphaFoldDB" id="A0A7X1F9R2"/>
<dbReference type="SUPFAM" id="SSF51905">
    <property type="entry name" value="FAD/NAD(P)-binding domain"/>
    <property type="match status" value="1"/>
</dbReference>